<evidence type="ECO:0000256" key="2">
    <source>
        <dbReference type="ARBA" id="ARBA00004496"/>
    </source>
</evidence>
<dbReference type="GO" id="GO:0043161">
    <property type="term" value="P:proteasome-mediated ubiquitin-dependent protein catabolic process"/>
    <property type="evidence" value="ECO:0007669"/>
    <property type="project" value="InterPro"/>
</dbReference>
<proteinExistence type="predicted"/>
<keyword evidence="13" id="KW-1185">Reference proteome</keyword>
<sequence>MNEIRSLEHSTLKVPYEVFNKRYRNAQRVFDVEARHVGTVATEVDNATKKQGVTSGEIDTLLGGMVEKLTTMKRKASEAIAEEVQAAYVCKKRLEHLKEQAAALTEPSTPQVKASFTSQTSLNQWRKVRLDRMLVEYFLRNGYYDSANKLADARGLRELTNVDIYTVAAEVEAELNSQRTARCLQWCADNKSKLRKLNSTMEFKIRIQEFIELVREDKRLEAVKYAKKHFSTFEEDQLKDIQHCMGMLAFPKDTEVEPYRTLLQPGRWEGLVKQFRWEHSRLLHPARLAALPVALQLGLAALNTPQCYSAASRVAACPACAPPLATLAATLPHAHVSHSRLLCRISRAPLNEHNQPMVLPNGQVYGEKALKEMMKEHGSIICPKTKEVFCMKRVEKVYVM</sequence>
<dbReference type="Proteomes" id="UP000301870">
    <property type="component" value="Chromosome 24"/>
</dbReference>
<dbReference type="SMART" id="SM00757">
    <property type="entry name" value="CRA"/>
    <property type="match status" value="1"/>
</dbReference>
<gene>
    <name evidence="14" type="primary">LOC111357203</name>
</gene>
<keyword evidence="8" id="KW-0265">Erythrocyte maturation</keyword>
<evidence type="ECO:0000259" key="11">
    <source>
        <dbReference type="PROSITE" id="PS50897"/>
    </source>
</evidence>
<dbReference type="InterPro" id="IPR006595">
    <property type="entry name" value="CTLH_C"/>
</dbReference>
<dbReference type="PROSITE" id="PS50897">
    <property type="entry name" value="CTLH"/>
    <property type="match status" value="1"/>
</dbReference>
<feature type="zinc finger region" description="RING-Gid-type" evidence="10">
    <location>
        <begin position="317"/>
        <end position="385"/>
    </location>
</feature>
<dbReference type="SUPFAM" id="SSF57850">
    <property type="entry name" value="RING/U-box"/>
    <property type="match status" value="1"/>
</dbReference>
<evidence type="ECO:0000256" key="4">
    <source>
        <dbReference type="ARBA" id="ARBA00022490"/>
    </source>
</evidence>
<dbReference type="GO" id="GO:0061630">
    <property type="term" value="F:ubiquitin protein ligase activity"/>
    <property type="evidence" value="ECO:0007669"/>
    <property type="project" value="InterPro"/>
</dbReference>
<feature type="domain" description="RING-Gid-type" evidence="12">
    <location>
        <begin position="317"/>
        <end position="385"/>
    </location>
</feature>
<dbReference type="GeneID" id="111357203"/>
<dbReference type="InterPro" id="IPR013144">
    <property type="entry name" value="CRA_dom"/>
</dbReference>
<evidence type="ECO:0000259" key="12">
    <source>
        <dbReference type="PROSITE" id="PS51867"/>
    </source>
</evidence>
<dbReference type="CDD" id="cd16659">
    <property type="entry name" value="RING-Ubox_Emp"/>
    <property type="match status" value="1"/>
</dbReference>
<dbReference type="OrthoDB" id="1933455at2759"/>
<evidence type="ECO:0000256" key="10">
    <source>
        <dbReference type="PROSITE-ProRule" id="PRU01215"/>
    </source>
</evidence>
<evidence type="ECO:0000256" key="9">
    <source>
        <dbReference type="ARBA" id="ARBA00029678"/>
    </source>
</evidence>
<evidence type="ECO:0000256" key="3">
    <source>
        <dbReference type="ARBA" id="ARBA00014384"/>
    </source>
</evidence>
<organism evidence="13 14">
    <name type="scientific">Spodoptera litura</name>
    <name type="common">Asian cotton leafworm</name>
    <dbReference type="NCBI Taxonomy" id="69820"/>
    <lineage>
        <taxon>Eukaryota</taxon>
        <taxon>Metazoa</taxon>
        <taxon>Ecdysozoa</taxon>
        <taxon>Arthropoda</taxon>
        <taxon>Hexapoda</taxon>
        <taxon>Insecta</taxon>
        <taxon>Pterygota</taxon>
        <taxon>Neoptera</taxon>
        <taxon>Endopterygota</taxon>
        <taxon>Lepidoptera</taxon>
        <taxon>Glossata</taxon>
        <taxon>Ditrysia</taxon>
        <taxon>Noctuoidea</taxon>
        <taxon>Noctuidae</taxon>
        <taxon>Amphipyrinae</taxon>
        <taxon>Spodoptera</taxon>
    </lineage>
</organism>
<dbReference type="GO" id="GO:0008270">
    <property type="term" value="F:zinc ion binding"/>
    <property type="evidence" value="ECO:0007669"/>
    <property type="project" value="UniProtKB-KW"/>
</dbReference>
<evidence type="ECO:0000256" key="5">
    <source>
        <dbReference type="ARBA" id="ARBA00022723"/>
    </source>
</evidence>
<dbReference type="SMART" id="SM00668">
    <property type="entry name" value="CTLH"/>
    <property type="match status" value="1"/>
</dbReference>
<dbReference type="GO" id="GO:0016363">
    <property type="term" value="C:nuclear matrix"/>
    <property type="evidence" value="ECO:0007669"/>
    <property type="project" value="UniProtKB-SubCell"/>
</dbReference>
<dbReference type="PROSITE" id="PS51867">
    <property type="entry name" value="ZF_RING_GID"/>
    <property type="match status" value="1"/>
</dbReference>
<dbReference type="CTD" id="326135"/>
<accession>A0A9J7EFW5</accession>
<dbReference type="PROSITE" id="PS50896">
    <property type="entry name" value="LISH"/>
    <property type="match status" value="1"/>
</dbReference>
<feature type="domain" description="CTLH" evidence="11">
    <location>
        <begin position="164"/>
        <end position="221"/>
    </location>
</feature>
<dbReference type="RefSeq" id="XP_022827569.1">
    <property type="nucleotide sequence ID" value="XM_022971801.1"/>
</dbReference>
<dbReference type="GO" id="GO:0043249">
    <property type="term" value="P:erythrocyte maturation"/>
    <property type="evidence" value="ECO:0007669"/>
    <property type="project" value="UniProtKB-KW"/>
</dbReference>
<evidence type="ECO:0000313" key="14">
    <source>
        <dbReference type="RefSeq" id="XP_022827569.1"/>
    </source>
</evidence>
<dbReference type="GO" id="GO:0005737">
    <property type="term" value="C:cytoplasm"/>
    <property type="evidence" value="ECO:0007669"/>
    <property type="project" value="UniProtKB-SubCell"/>
</dbReference>
<evidence type="ECO:0000256" key="7">
    <source>
        <dbReference type="ARBA" id="ARBA00022833"/>
    </source>
</evidence>
<evidence type="ECO:0000256" key="8">
    <source>
        <dbReference type="ARBA" id="ARBA00023057"/>
    </source>
</evidence>
<dbReference type="PANTHER" id="PTHR12170:SF2">
    <property type="entry name" value="E3 UBIQUITIN-PROTEIN TRANSFERASE MAEA"/>
    <property type="match status" value="1"/>
</dbReference>
<keyword evidence="6 10" id="KW-0863">Zinc-finger</keyword>
<dbReference type="GO" id="GO:0034657">
    <property type="term" value="C:GID complex"/>
    <property type="evidence" value="ECO:0007669"/>
    <property type="project" value="TreeGrafter"/>
</dbReference>
<dbReference type="Pfam" id="PF10607">
    <property type="entry name" value="CTLH"/>
    <property type="match status" value="1"/>
</dbReference>
<evidence type="ECO:0000313" key="13">
    <source>
        <dbReference type="Proteomes" id="UP000301870"/>
    </source>
</evidence>
<dbReference type="KEGG" id="sliu:111357203"/>
<dbReference type="InterPro" id="IPR024964">
    <property type="entry name" value="CTLH/CRA"/>
</dbReference>
<dbReference type="AlphaFoldDB" id="A0A9J7EFW5"/>
<comment type="subcellular location">
    <subcellularLocation>
        <location evidence="2">Cytoplasm</location>
    </subcellularLocation>
    <subcellularLocation>
        <location evidence="1">Nucleus matrix</location>
    </subcellularLocation>
</comment>
<keyword evidence="7" id="KW-0862">Zinc</keyword>
<reference evidence="14" key="1">
    <citation type="submission" date="2025-08" db="UniProtKB">
        <authorList>
            <consortium name="RefSeq"/>
        </authorList>
    </citation>
    <scope>IDENTIFICATION</scope>
    <source>
        <strain evidence="14">Ishihara</strain>
        <tissue evidence="14">Whole body</tissue>
    </source>
</reference>
<dbReference type="InterPro" id="IPR006594">
    <property type="entry name" value="LisH"/>
</dbReference>
<keyword evidence="5" id="KW-0479">Metal-binding</keyword>
<evidence type="ECO:0000256" key="1">
    <source>
        <dbReference type="ARBA" id="ARBA00004109"/>
    </source>
</evidence>
<dbReference type="InterPro" id="IPR044063">
    <property type="entry name" value="ZF_RING_GID"/>
</dbReference>
<protein>
    <recommendedName>
        <fullName evidence="3">E3 ubiquitin-protein transferase MAEA</fullName>
    </recommendedName>
    <alternativeName>
        <fullName evidence="9">Macrophage erythroblast attacher</fullName>
    </alternativeName>
</protein>
<keyword evidence="4" id="KW-0963">Cytoplasm</keyword>
<evidence type="ECO:0000256" key="6">
    <source>
        <dbReference type="ARBA" id="ARBA00022771"/>
    </source>
</evidence>
<dbReference type="PANTHER" id="PTHR12170">
    <property type="entry name" value="MACROPHAGE ERYTHROBLAST ATTACHER-RELATED"/>
    <property type="match status" value="1"/>
</dbReference>
<name>A0A9J7EFW5_SPOLT</name>
<dbReference type="InterPro" id="IPR045098">
    <property type="entry name" value="Fyv10_fam"/>
</dbReference>